<evidence type="ECO:0008006" key="5">
    <source>
        <dbReference type="Google" id="ProtNLM"/>
    </source>
</evidence>
<dbReference type="EMBL" id="ADMB01000070">
    <property type="protein sequence ID" value="EHR36135.1"/>
    <property type="molecule type" value="Genomic_DNA"/>
</dbReference>
<evidence type="ECO:0000259" key="1">
    <source>
        <dbReference type="Pfam" id="PF01610"/>
    </source>
</evidence>
<evidence type="ECO:0000259" key="2">
    <source>
        <dbReference type="Pfam" id="PF14690"/>
    </source>
</evidence>
<dbReference type="RefSeq" id="WP_008538891.1">
    <property type="nucleotide sequence ID" value="NZ_JH601090.1"/>
</dbReference>
<dbReference type="InterPro" id="IPR002560">
    <property type="entry name" value="Transposase_DDE"/>
</dbReference>
<organism evidence="3 4">
    <name type="scientific">Megamonas funiformis YIT 11815</name>
    <dbReference type="NCBI Taxonomy" id="742816"/>
    <lineage>
        <taxon>Bacteria</taxon>
        <taxon>Bacillati</taxon>
        <taxon>Bacillota</taxon>
        <taxon>Negativicutes</taxon>
        <taxon>Selenomonadales</taxon>
        <taxon>Selenomonadaceae</taxon>
        <taxon>Megamonas</taxon>
    </lineage>
</organism>
<comment type="caution">
    <text evidence="3">The sequence shown here is derived from an EMBL/GenBank/DDBJ whole genome shotgun (WGS) entry which is preliminary data.</text>
</comment>
<proteinExistence type="predicted"/>
<keyword evidence="4" id="KW-1185">Reference proteome</keyword>
<dbReference type="PANTHER" id="PTHR33498">
    <property type="entry name" value="TRANSPOSASE FOR INSERTION SEQUENCE ELEMENT IS1557"/>
    <property type="match status" value="1"/>
</dbReference>
<dbReference type="InterPro" id="IPR047951">
    <property type="entry name" value="Transpos_ISL3"/>
</dbReference>
<dbReference type="InterPro" id="IPR029261">
    <property type="entry name" value="Transposase_Znf"/>
</dbReference>
<sequence>MFHSNYIQILLNLKDVSIINFSDSSVTIQLPRKPHLCPCCHHTTNSVHDYRLQKIHHLTYCTQSFSIFISKRRYRCPFCNKRFIENISFLGKYQRMTTSFIKFILSQISFLKSASSIAKDNKLSVSTVLRLIDKISTKTVHLPEIISIDEFKGNAAKEKFQFVINDPIAKKTLDVLPTRRVEYLEHYFLKFSYKDRCKVKYVVMDMNKSFKQVIWNCFPNAKIVVDKFHICRYVQWALENIRKEVQKSFGNDRRKYFKRSRWILLKRNKKLKKEEDRKQLEMMLTVSEKLREAYELKEAFYELMEKEKNKKEAI</sequence>
<dbReference type="Pfam" id="PF14690">
    <property type="entry name" value="Zn_ribbon_ISL3"/>
    <property type="match status" value="1"/>
</dbReference>
<evidence type="ECO:0000313" key="3">
    <source>
        <dbReference type="EMBL" id="EHR36135.1"/>
    </source>
</evidence>
<evidence type="ECO:0000313" key="4">
    <source>
        <dbReference type="Proteomes" id="UP000005963"/>
    </source>
</evidence>
<protein>
    <recommendedName>
        <fullName evidence="5">Transposase IS204/IS1001/IS1096/IS1165 DDE domain-containing protein</fullName>
    </recommendedName>
</protein>
<dbReference type="Proteomes" id="UP000005963">
    <property type="component" value="Unassembled WGS sequence"/>
</dbReference>
<dbReference type="NCBIfam" id="NF033550">
    <property type="entry name" value="transpos_ISL3"/>
    <property type="match status" value="1"/>
</dbReference>
<gene>
    <name evidence="3" type="ORF">HMPREF9454_01528</name>
</gene>
<feature type="domain" description="Transposase IS204/IS1001/IS1096/IS1165 DDE" evidence="1">
    <location>
        <begin position="146"/>
        <end position="312"/>
    </location>
</feature>
<dbReference type="Pfam" id="PF01610">
    <property type="entry name" value="DDE_Tnp_ISL3"/>
    <property type="match status" value="1"/>
</dbReference>
<feature type="domain" description="Transposase IS204/IS1001/IS1096/IS1165 zinc-finger" evidence="2">
    <location>
        <begin position="33"/>
        <end position="79"/>
    </location>
</feature>
<dbReference type="PANTHER" id="PTHR33498:SF1">
    <property type="entry name" value="TRANSPOSASE FOR INSERTION SEQUENCE ELEMENT IS1557"/>
    <property type="match status" value="1"/>
</dbReference>
<reference evidence="3 4" key="1">
    <citation type="submission" date="2012-01" db="EMBL/GenBank/DDBJ databases">
        <title>The Genome Sequence of Megamonas funiformis YIT 11815.</title>
        <authorList>
            <consortium name="The Broad Institute Genome Sequencing Platform"/>
            <person name="Earl A."/>
            <person name="Ward D."/>
            <person name="Feldgarden M."/>
            <person name="Gevers D."/>
            <person name="Morotomi M."/>
            <person name="Young S.K."/>
            <person name="Zeng Q."/>
            <person name="Gargeya S."/>
            <person name="Fitzgerald M."/>
            <person name="Haas B."/>
            <person name="Abouelleil A."/>
            <person name="Alvarado L."/>
            <person name="Arachchi H.M."/>
            <person name="Berlin A."/>
            <person name="Chapman S.B."/>
            <person name="Gearin G."/>
            <person name="Goldberg J."/>
            <person name="Griggs A."/>
            <person name="Gujja S."/>
            <person name="Hansen M."/>
            <person name="Heiman D."/>
            <person name="Howarth C."/>
            <person name="Larimer J."/>
            <person name="Lui A."/>
            <person name="MacDonald P.J.P."/>
            <person name="McCowen C."/>
            <person name="Montmayeur A."/>
            <person name="Murphy C."/>
            <person name="Neiman D."/>
            <person name="Pearson M."/>
            <person name="Priest M."/>
            <person name="Roberts A."/>
            <person name="Saif S."/>
            <person name="Shea T."/>
            <person name="Sisk P."/>
            <person name="Stolte C."/>
            <person name="Sykes S."/>
            <person name="Wortman J."/>
            <person name="Nusbaum C."/>
            <person name="Birren B."/>
        </authorList>
    </citation>
    <scope>NUCLEOTIDE SEQUENCE [LARGE SCALE GENOMIC DNA]</scope>
    <source>
        <strain evidence="3 4">YIT 11815</strain>
    </source>
</reference>
<accession>A0ABN0EHQ8</accession>
<name>A0ABN0EHQ8_9FIRM</name>